<dbReference type="EMBL" id="CP051006">
    <property type="protein sequence ID" value="QNT91842.1"/>
    <property type="molecule type" value="Genomic_DNA"/>
</dbReference>
<feature type="compositionally biased region" description="Low complexity" evidence="1">
    <location>
        <begin position="123"/>
        <end position="133"/>
    </location>
</feature>
<evidence type="ECO:0000313" key="3">
    <source>
        <dbReference type="Proteomes" id="UP000516422"/>
    </source>
</evidence>
<organism evidence="2 3">
    <name type="scientific">Streptomyces griseofuscus</name>
    <dbReference type="NCBI Taxonomy" id="146922"/>
    <lineage>
        <taxon>Bacteria</taxon>
        <taxon>Bacillati</taxon>
        <taxon>Actinomycetota</taxon>
        <taxon>Actinomycetes</taxon>
        <taxon>Kitasatosporales</taxon>
        <taxon>Streptomycetaceae</taxon>
        <taxon>Streptomyces</taxon>
    </lineage>
</organism>
<gene>
    <name evidence="2" type="ORF">HEP81_01513</name>
</gene>
<proteinExistence type="predicted"/>
<dbReference type="Proteomes" id="UP000516422">
    <property type="component" value="Chromosome"/>
</dbReference>
<protein>
    <submittedName>
        <fullName evidence="2">Uncharacterized protein</fullName>
    </submittedName>
</protein>
<feature type="region of interest" description="Disordered" evidence="1">
    <location>
        <begin position="106"/>
        <end position="133"/>
    </location>
</feature>
<evidence type="ECO:0000313" key="2">
    <source>
        <dbReference type="EMBL" id="QNT91842.1"/>
    </source>
</evidence>
<reference evidence="2 3" key="1">
    <citation type="submission" date="2020-04" db="EMBL/GenBank/DDBJ databases">
        <title>Characterization and engineering of Streptomyces griseofuscus DSM40191 as a potential heterologous host for expression of BGCs.</title>
        <authorList>
            <person name="Gren T."/>
            <person name="Whitford C.M."/>
            <person name="Mohite O.S."/>
            <person name="Joergensen T.S."/>
            <person name="Nielsen J.B."/>
            <person name="Lee S.Y."/>
            <person name="Weber T."/>
        </authorList>
    </citation>
    <scope>NUCLEOTIDE SEQUENCE [LARGE SCALE GENOMIC DNA]</scope>
    <source>
        <strain evidence="2 3">DSM 40191</strain>
    </source>
</reference>
<dbReference type="AlphaFoldDB" id="A0A7H1PUW2"/>
<dbReference type="KEGG" id="sgf:HEP81_01513"/>
<evidence type="ECO:0000256" key="1">
    <source>
        <dbReference type="SAM" id="MobiDB-lite"/>
    </source>
</evidence>
<accession>A0A7H1PUW2</accession>
<name>A0A7H1PUW2_9ACTN</name>
<sequence length="252" mass="26513">MAGQSRVMEPLGSRSVTEKRARRCFCGCGGNAEMGSWFVRGHDVTAATALRAVEALRLPHQLMSLGYGPERSVVEAAVQEAGWVRCPGCAYVGPSTAHTCTVGAPAGAQSPASPEDGLEQAREPAPLGPAAASLAESGAAKGRLLPRADDSTWEAVPLYLRQQLRGPAHQLVSPAQGPLTARENRRLLGAVRAASRMRMTGAHWVLLLTTGRESFGGPRSQRAQRLYEALEQVAAEYAAPGARPGRPAGSPC</sequence>